<protein>
    <submittedName>
        <fullName evidence="2">Uncharacterized protein</fullName>
    </submittedName>
</protein>
<dbReference type="OrthoDB" id="6630655at2"/>
<dbReference type="RefSeq" id="WP_131406107.1">
    <property type="nucleotide sequence ID" value="NZ_SJOP01000001.1"/>
</dbReference>
<keyword evidence="3" id="KW-1185">Reference proteome</keyword>
<organism evidence="2 3">
    <name type="scientific">Kosakonia quasisacchari</name>
    <dbReference type="NCBI Taxonomy" id="2529380"/>
    <lineage>
        <taxon>Bacteria</taxon>
        <taxon>Pseudomonadati</taxon>
        <taxon>Pseudomonadota</taxon>
        <taxon>Gammaproteobacteria</taxon>
        <taxon>Enterobacterales</taxon>
        <taxon>Enterobacteriaceae</taxon>
        <taxon>Kosakonia</taxon>
    </lineage>
</organism>
<evidence type="ECO:0000313" key="2">
    <source>
        <dbReference type="EMBL" id="TCC14761.1"/>
    </source>
</evidence>
<accession>A0A4R0HUK5</accession>
<name>A0A4R0HUK5_9ENTR</name>
<dbReference type="Proteomes" id="UP000291793">
    <property type="component" value="Unassembled WGS sequence"/>
</dbReference>
<evidence type="ECO:0000256" key="1">
    <source>
        <dbReference type="SAM" id="MobiDB-lite"/>
    </source>
</evidence>
<comment type="caution">
    <text evidence="2">The sequence shown here is derived from an EMBL/GenBank/DDBJ whole genome shotgun (WGS) entry which is preliminary data.</text>
</comment>
<proteinExistence type="predicted"/>
<sequence length="225" mass="25508">MTNRAKQKKGRDYQRKSEPIIQSDNDARCDSGVSNRSLTIPANENRAKHGSLSFAQQLLHDQTRNVTLPESTRQRLPELPFNSQPYTMSFMDIPILYRPGLAAEPLKLQTFFTYGGAQHIVYPPTITQLQSIGTAVYVDDLTKATPEAFADTDWNTYRSLVDKTATWQCLYTPDILKPGMNQASQFAHMVSIKWSETATQRDIAQQPGAQFAHGFFWPTLFCQEK</sequence>
<dbReference type="EMBL" id="SJOP01000001">
    <property type="protein sequence ID" value="TCC14761.1"/>
    <property type="molecule type" value="Genomic_DNA"/>
</dbReference>
<reference evidence="2 3" key="1">
    <citation type="submission" date="2019-02" db="EMBL/GenBank/DDBJ databases">
        <title>The draft genome of Kosakonia quasisacchari strain WCHKQ120001.</title>
        <authorList>
            <person name="Wang C."/>
            <person name="Feng Y."/>
            <person name="Zong Z."/>
        </authorList>
    </citation>
    <scope>NUCLEOTIDE SEQUENCE [LARGE SCALE GENOMIC DNA]</scope>
    <source>
        <strain evidence="2 3">WCHKQ120001</strain>
    </source>
</reference>
<gene>
    <name evidence="2" type="ORF">E0L21_00440</name>
</gene>
<feature type="region of interest" description="Disordered" evidence="1">
    <location>
        <begin position="1"/>
        <end position="34"/>
    </location>
</feature>
<evidence type="ECO:0000313" key="3">
    <source>
        <dbReference type="Proteomes" id="UP000291793"/>
    </source>
</evidence>
<dbReference type="AlphaFoldDB" id="A0A4R0HUK5"/>